<feature type="non-terminal residue" evidence="2">
    <location>
        <position position="273"/>
    </location>
</feature>
<dbReference type="OrthoDB" id="6283122at2759"/>
<dbReference type="Gene3D" id="2.60.120.200">
    <property type="match status" value="1"/>
</dbReference>
<dbReference type="GO" id="GO:0016020">
    <property type="term" value="C:membrane"/>
    <property type="evidence" value="ECO:0007669"/>
    <property type="project" value="InterPro"/>
</dbReference>
<sequence length="273" mass="30541">MNQWKKERCSSVGYNREQMKSQRNITKGGRLHRLHKYGYTGWPGEISYYLHTPIAGHSTTLPPDCLAKRLLVVDLAALAPAAQPWPSCHLCTVWNVVPARIVRGTIVALKTNHHVKMLLYVGLLLSFVCANAHLQPKPLHVCTFATDTCGWLNDNQNWKHKWLLIADEAAPAVHPLNHALCLSAASIKEPIAPWSRRILPDARDAINTTSIQSRLWSPPIQRGDGLHCLKFWFRISGVLKNHGTRDPSLAVLRRHEGACRQDVGIHTGLPSVV</sequence>
<dbReference type="InterPro" id="IPR000998">
    <property type="entry name" value="MAM_dom"/>
</dbReference>
<dbReference type="Proteomes" id="UP000286415">
    <property type="component" value="Unassembled WGS sequence"/>
</dbReference>
<accession>A0A8T1MEU4</accession>
<reference evidence="2 3" key="1">
    <citation type="journal article" date="2018" name="Biotechnol. Adv.">
        <title>Improved genomic resources and new bioinformatic workflow for the carcinogenic parasite Clonorchis sinensis: Biotechnological implications.</title>
        <authorList>
            <person name="Wang D."/>
            <person name="Korhonen P.K."/>
            <person name="Gasser R.B."/>
            <person name="Young N.D."/>
        </authorList>
    </citation>
    <scope>NUCLEOTIDE SEQUENCE [LARGE SCALE GENOMIC DNA]</scope>
    <source>
        <strain evidence="2">Cs-k2</strain>
    </source>
</reference>
<keyword evidence="3" id="KW-1185">Reference proteome</keyword>
<reference evidence="2 3" key="2">
    <citation type="journal article" date="2021" name="Genomics">
        <title>High-quality reference genome for Clonorchis sinensis.</title>
        <authorList>
            <person name="Young N.D."/>
            <person name="Stroehlein A.J."/>
            <person name="Kinkar L."/>
            <person name="Wang T."/>
            <person name="Sohn W.M."/>
            <person name="Chang B.C.H."/>
            <person name="Kaur P."/>
            <person name="Weisz D."/>
            <person name="Dudchenko O."/>
            <person name="Aiden E.L."/>
            <person name="Korhonen P.K."/>
            <person name="Gasser R.B."/>
        </authorList>
    </citation>
    <scope>NUCLEOTIDE SEQUENCE [LARGE SCALE GENOMIC DNA]</scope>
    <source>
        <strain evidence="2">Cs-k2</strain>
    </source>
</reference>
<dbReference type="PROSITE" id="PS50060">
    <property type="entry name" value="MAM_2"/>
    <property type="match status" value="1"/>
</dbReference>
<protein>
    <recommendedName>
        <fullName evidence="1">MAM domain-containing protein</fullName>
    </recommendedName>
</protein>
<name>A0A8T1MEU4_CLOSI</name>
<evidence type="ECO:0000259" key="1">
    <source>
        <dbReference type="PROSITE" id="PS50060"/>
    </source>
</evidence>
<comment type="caution">
    <text evidence="2">The sequence shown here is derived from an EMBL/GenBank/DDBJ whole genome shotgun (WGS) entry which is preliminary data.</text>
</comment>
<evidence type="ECO:0000313" key="2">
    <source>
        <dbReference type="EMBL" id="KAG5447366.1"/>
    </source>
</evidence>
<dbReference type="EMBL" id="NIRI02000042">
    <property type="protein sequence ID" value="KAG5447366.1"/>
    <property type="molecule type" value="Genomic_DNA"/>
</dbReference>
<dbReference type="AlphaFoldDB" id="A0A8T1MEU4"/>
<evidence type="ECO:0000313" key="3">
    <source>
        <dbReference type="Proteomes" id="UP000286415"/>
    </source>
</evidence>
<gene>
    <name evidence="2" type="ORF">CSKR_113416</name>
</gene>
<organism evidence="2 3">
    <name type="scientific">Clonorchis sinensis</name>
    <name type="common">Chinese liver fluke</name>
    <dbReference type="NCBI Taxonomy" id="79923"/>
    <lineage>
        <taxon>Eukaryota</taxon>
        <taxon>Metazoa</taxon>
        <taxon>Spiralia</taxon>
        <taxon>Lophotrochozoa</taxon>
        <taxon>Platyhelminthes</taxon>
        <taxon>Trematoda</taxon>
        <taxon>Digenea</taxon>
        <taxon>Opisthorchiida</taxon>
        <taxon>Opisthorchiata</taxon>
        <taxon>Opisthorchiidae</taxon>
        <taxon>Clonorchis</taxon>
    </lineage>
</organism>
<proteinExistence type="predicted"/>
<feature type="domain" description="MAM" evidence="1">
    <location>
        <begin position="140"/>
        <end position="237"/>
    </location>
</feature>